<organism evidence="4 5">
    <name type="scientific">Zootermopsis nevadensis</name>
    <name type="common">Dampwood termite</name>
    <dbReference type="NCBI Taxonomy" id="136037"/>
    <lineage>
        <taxon>Eukaryota</taxon>
        <taxon>Metazoa</taxon>
        <taxon>Ecdysozoa</taxon>
        <taxon>Arthropoda</taxon>
        <taxon>Hexapoda</taxon>
        <taxon>Insecta</taxon>
        <taxon>Pterygota</taxon>
        <taxon>Neoptera</taxon>
        <taxon>Polyneoptera</taxon>
        <taxon>Dictyoptera</taxon>
        <taxon>Blattodea</taxon>
        <taxon>Blattoidea</taxon>
        <taxon>Termitoidae</taxon>
        <taxon>Termopsidae</taxon>
        <taxon>Zootermopsis</taxon>
    </lineage>
</organism>
<dbReference type="InterPro" id="IPR057464">
    <property type="entry name" value="CCDC174_GRSR"/>
</dbReference>
<protein>
    <recommendedName>
        <fullName evidence="3">CCDC174 alpha/beta GRSR domain-containing protein</fullName>
    </recommendedName>
</protein>
<feature type="compositionally biased region" description="Acidic residues" evidence="2">
    <location>
        <begin position="131"/>
        <end position="149"/>
    </location>
</feature>
<keyword evidence="5" id="KW-1185">Reference proteome</keyword>
<evidence type="ECO:0000313" key="5">
    <source>
        <dbReference type="Proteomes" id="UP000027135"/>
    </source>
</evidence>
<reference evidence="4 5" key="1">
    <citation type="journal article" date="2014" name="Nat. Commun.">
        <title>Molecular traces of alternative social organization in a termite genome.</title>
        <authorList>
            <person name="Terrapon N."/>
            <person name="Li C."/>
            <person name="Robertson H.M."/>
            <person name="Ji L."/>
            <person name="Meng X."/>
            <person name="Booth W."/>
            <person name="Chen Z."/>
            <person name="Childers C.P."/>
            <person name="Glastad K.M."/>
            <person name="Gokhale K."/>
            <person name="Gowin J."/>
            <person name="Gronenberg W."/>
            <person name="Hermansen R.A."/>
            <person name="Hu H."/>
            <person name="Hunt B.G."/>
            <person name="Huylmans A.K."/>
            <person name="Khalil S.M."/>
            <person name="Mitchell R.D."/>
            <person name="Munoz-Torres M.C."/>
            <person name="Mustard J.A."/>
            <person name="Pan H."/>
            <person name="Reese J.T."/>
            <person name="Scharf M.E."/>
            <person name="Sun F."/>
            <person name="Vogel H."/>
            <person name="Xiao J."/>
            <person name="Yang W."/>
            <person name="Yang Z."/>
            <person name="Yang Z."/>
            <person name="Zhou J."/>
            <person name="Zhu J."/>
            <person name="Brent C.S."/>
            <person name="Elsik C.G."/>
            <person name="Goodisman M.A."/>
            <person name="Liberles D.A."/>
            <person name="Roe R.M."/>
            <person name="Vargo E.L."/>
            <person name="Vilcinskas A."/>
            <person name="Wang J."/>
            <person name="Bornberg-Bauer E."/>
            <person name="Korb J."/>
            <person name="Zhang G."/>
            <person name="Liebig J."/>
        </authorList>
    </citation>
    <scope>NUCLEOTIDE SEQUENCE [LARGE SCALE GENOMIC DNA]</scope>
    <source>
        <tissue evidence="4">Whole organism</tissue>
    </source>
</reference>
<feature type="region of interest" description="Disordered" evidence="2">
    <location>
        <begin position="56"/>
        <end position="77"/>
    </location>
</feature>
<dbReference type="InParanoid" id="A0A067QWF7"/>
<dbReference type="Pfam" id="PF25449">
    <property type="entry name" value="CCDC174_GRSR"/>
    <property type="match status" value="1"/>
</dbReference>
<dbReference type="OMA" id="FADTHNE"/>
<dbReference type="EMBL" id="KK852939">
    <property type="protein sequence ID" value="KDR13551.1"/>
    <property type="molecule type" value="Genomic_DNA"/>
</dbReference>
<feature type="compositionally biased region" description="Basic and acidic residues" evidence="2">
    <location>
        <begin position="115"/>
        <end position="130"/>
    </location>
</feature>
<evidence type="ECO:0000313" key="4">
    <source>
        <dbReference type="EMBL" id="KDR13551.1"/>
    </source>
</evidence>
<feature type="region of interest" description="Disordered" evidence="2">
    <location>
        <begin position="115"/>
        <end position="149"/>
    </location>
</feature>
<dbReference type="STRING" id="136037.A0A067QWF7"/>
<sequence>MKSFKKIDISKSSLISLKAELSHKQEEVIKAKAQAQAQFIHPVPLPKKQTLWTKTNAGVSERAEKDLEAEQEEEDAFKKSRAALEVKSRMYDKLSQDSSVIADDTRFLVNFQQKSLDEHSKAGETSNTKEPEEEEEHFSDEDDGPLDPEEDWVDYVDCLGRTRRCLRKDLAYVKERDVNLFESLGGFDDKTKATDDGNRQTVISGEAEPELMSGDMRRELLRQKWEQQEEQLQNKTDIHYQDVLFDGEYIAFLLPSLNE</sequence>
<evidence type="ECO:0000256" key="2">
    <source>
        <dbReference type="SAM" id="MobiDB-lite"/>
    </source>
</evidence>
<keyword evidence="1" id="KW-0175">Coiled coil</keyword>
<name>A0A067QWF7_ZOONE</name>
<dbReference type="InterPro" id="IPR025066">
    <property type="entry name" value="CCDC174-like"/>
</dbReference>
<dbReference type="AlphaFoldDB" id="A0A067QWF7"/>
<evidence type="ECO:0000259" key="3">
    <source>
        <dbReference type="Pfam" id="PF25449"/>
    </source>
</evidence>
<gene>
    <name evidence="4" type="ORF">L798_12623</name>
</gene>
<dbReference type="Proteomes" id="UP000027135">
    <property type="component" value="Unassembled WGS sequence"/>
</dbReference>
<dbReference type="GO" id="GO:0005634">
    <property type="term" value="C:nucleus"/>
    <property type="evidence" value="ECO:0007669"/>
    <property type="project" value="TreeGrafter"/>
</dbReference>
<dbReference type="PANTHER" id="PTHR15885">
    <property type="entry name" value="COILED-COIL DOMAIN-CONTAINING PROTEIN 174"/>
    <property type="match status" value="1"/>
</dbReference>
<feature type="domain" description="CCDC174 alpha/beta GRSR" evidence="3">
    <location>
        <begin position="152"/>
        <end position="180"/>
    </location>
</feature>
<evidence type="ECO:0000256" key="1">
    <source>
        <dbReference type="ARBA" id="ARBA00023054"/>
    </source>
</evidence>
<accession>A0A067QWF7</accession>
<proteinExistence type="predicted"/>
<dbReference type="PANTHER" id="PTHR15885:SF1">
    <property type="entry name" value="COILED-COIL DOMAIN-CONTAINING PROTEIN 174"/>
    <property type="match status" value="1"/>
</dbReference>
<dbReference type="eggNOG" id="ENOG502QWJ9">
    <property type="taxonomic scope" value="Eukaryota"/>
</dbReference>